<name>A0ABS6EQH9_9FIRM</name>
<dbReference type="InterPro" id="IPR003156">
    <property type="entry name" value="DHHA1_dom"/>
</dbReference>
<dbReference type="PANTHER" id="PTHR47618:SF1">
    <property type="entry name" value="BIFUNCTIONAL OLIGORIBONUCLEASE AND PAP PHOSPHATASE NRNA"/>
    <property type="match status" value="1"/>
</dbReference>
<dbReference type="Pfam" id="PF01368">
    <property type="entry name" value="DHH"/>
    <property type="match status" value="1"/>
</dbReference>
<dbReference type="EMBL" id="JAHLQI010000002">
    <property type="protein sequence ID" value="MBU5489923.1"/>
    <property type="molecule type" value="Genomic_DNA"/>
</dbReference>
<evidence type="ECO:0000313" key="4">
    <source>
        <dbReference type="Proteomes" id="UP000783588"/>
    </source>
</evidence>
<feature type="domain" description="DHHA1" evidence="2">
    <location>
        <begin position="223"/>
        <end position="314"/>
    </location>
</feature>
<evidence type="ECO:0000313" key="3">
    <source>
        <dbReference type="EMBL" id="MBU5489923.1"/>
    </source>
</evidence>
<evidence type="ECO:0000259" key="1">
    <source>
        <dbReference type="Pfam" id="PF01368"/>
    </source>
</evidence>
<proteinExistence type="predicted"/>
<dbReference type="RefSeq" id="WP_216469578.1">
    <property type="nucleotide sequence ID" value="NZ_JAHLQI010000002.1"/>
</dbReference>
<accession>A0ABS6EQH9</accession>
<dbReference type="Proteomes" id="UP000783588">
    <property type="component" value="Unassembled WGS sequence"/>
</dbReference>
<organism evidence="3 4">
    <name type="scientific">Butyricicoccus intestinisimiae</name>
    <dbReference type="NCBI Taxonomy" id="2841509"/>
    <lineage>
        <taxon>Bacteria</taxon>
        <taxon>Bacillati</taxon>
        <taxon>Bacillota</taxon>
        <taxon>Clostridia</taxon>
        <taxon>Eubacteriales</taxon>
        <taxon>Butyricicoccaceae</taxon>
        <taxon>Butyricicoccus</taxon>
    </lineage>
</organism>
<dbReference type="Pfam" id="PF02272">
    <property type="entry name" value="DHHA1"/>
    <property type="match status" value="1"/>
</dbReference>
<reference evidence="3 4" key="1">
    <citation type="submission" date="2021-06" db="EMBL/GenBank/DDBJ databases">
        <authorList>
            <person name="Sun Q."/>
            <person name="Li D."/>
        </authorList>
    </citation>
    <scope>NUCLEOTIDE SEQUENCE [LARGE SCALE GENOMIC DNA]</scope>
    <source>
        <strain evidence="3 4">MSJd-7</strain>
    </source>
</reference>
<protein>
    <submittedName>
        <fullName evidence="3">Bifunctional oligoribonuclease/PAP phosphatase NrnA</fullName>
    </submittedName>
</protein>
<sequence length="321" mass="35057">MIGSVSRTAQLLKQADHVLILTHRRPDGDTTGSAGALCQALRKLGKTAYLAENQGVTRRYAHLVEPYYAPEGFQAQIIVAVDVAAQDMLPPEMQQYADCVDVVIDHHKFNPCFGKKDNLIGGEFGACAEIIWDLLAELGVALDEGIAQSLYIGTATDTGCFKFTNTTVHTHQVAIACLQAGVDCGDINTVLFDTKSRSRFEMEKILYDTMQFHHNGKIAAVLVRLQDRERTGADWDDLDSIAGLPRQIEGVEVGLTFSELENGSTKVSIRTTKQVDAAAICREFGGGGHVRAAGATLPYPAQEAMRRVLDVTEKVYRDKEA</sequence>
<gene>
    <name evidence="3" type="ORF">KQI75_04695</name>
</gene>
<keyword evidence="4" id="KW-1185">Reference proteome</keyword>
<feature type="domain" description="DDH" evidence="1">
    <location>
        <begin position="18"/>
        <end position="154"/>
    </location>
</feature>
<dbReference type="InterPro" id="IPR001667">
    <property type="entry name" value="DDH_dom"/>
</dbReference>
<evidence type="ECO:0000259" key="2">
    <source>
        <dbReference type="Pfam" id="PF02272"/>
    </source>
</evidence>
<comment type="caution">
    <text evidence="3">The sequence shown here is derived from an EMBL/GenBank/DDBJ whole genome shotgun (WGS) entry which is preliminary data.</text>
</comment>
<dbReference type="PANTHER" id="PTHR47618">
    <property type="entry name" value="BIFUNCTIONAL OLIGORIBONUCLEASE AND PAP PHOSPHATASE NRNA"/>
    <property type="match status" value="1"/>
</dbReference>
<dbReference type="InterPro" id="IPR051319">
    <property type="entry name" value="Oligoribo/pAp-PDE_c-di-AMP_PDE"/>
</dbReference>